<accession>A0A8X8Y168</accession>
<evidence type="ECO:0000313" key="2">
    <source>
        <dbReference type="EMBL" id="KAG6424311.1"/>
    </source>
</evidence>
<keyword evidence="3" id="KW-1185">Reference proteome</keyword>
<reference evidence="2" key="1">
    <citation type="submission" date="2018-01" db="EMBL/GenBank/DDBJ databases">
        <authorList>
            <person name="Mao J.F."/>
        </authorList>
    </citation>
    <scope>NUCLEOTIDE SEQUENCE</scope>
    <source>
        <strain evidence="2">Huo1</strain>
        <tissue evidence="2">Leaf</tissue>
    </source>
</reference>
<dbReference type="EMBL" id="PNBA02000005">
    <property type="protein sequence ID" value="KAG6424311.1"/>
    <property type="molecule type" value="Genomic_DNA"/>
</dbReference>
<comment type="caution">
    <text evidence="2">The sequence shown here is derived from an EMBL/GenBank/DDBJ whole genome shotgun (WGS) entry which is preliminary data.</text>
</comment>
<dbReference type="Proteomes" id="UP000298416">
    <property type="component" value="Unassembled WGS sequence"/>
</dbReference>
<feature type="region of interest" description="Disordered" evidence="1">
    <location>
        <begin position="30"/>
        <end position="65"/>
    </location>
</feature>
<evidence type="ECO:0000313" key="3">
    <source>
        <dbReference type="Proteomes" id="UP000298416"/>
    </source>
</evidence>
<proteinExistence type="predicted"/>
<gene>
    <name evidence="2" type="ORF">SASPL_114726</name>
</gene>
<name>A0A8X8Y168_SALSN</name>
<sequence length="90" mass="9890">METSESLTQDVGSNRPDLDILEDIEIEELGLGEKGEGKGMASKNGNSSKKRKNVERSDLNGTSAMWRHHASCLKKKKDLLRSSSSDPDQS</sequence>
<dbReference type="AlphaFoldDB" id="A0A8X8Y168"/>
<reference evidence="2" key="2">
    <citation type="submission" date="2020-08" db="EMBL/GenBank/DDBJ databases">
        <title>Plant Genome Project.</title>
        <authorList>
            <person name="Zhang R.-G."/>
        </authorList>
    </citation>
    <scope>NUCLEOTIDE SEQUENCE</scope>
    <source>
        <strain evidence="2">Huo1</strain>
        <tissue evidence="2">Leaf</tissue>
    </source>
</reference>
<organism evidence="2">
    <name type="scientific">Salvia splendens</name>
    <name type="common">Scarlet sage</name>
    <dbReference type="NCBI Taxonomy" id="180675"/>
    <lineage>
        <taxon>Eukaryota</taxon>
        <taxon>Viridiplantae</taxon>
        <taxon>Streptophyta</taxon>
        <taxon>Embryophyta</taxon>
        <taxon>Tracheophyta</taxon>
        <taxon>Spermatophyta</taxon>
        <taxon>Magnoliopsida</taxon>
        <taxon>eudicotyledons</taxon>
        <taxon>Gunneridae</taxon>
        <taxon>Pentapetalae</taxon>
        <taxon>asterids</taxon>
        <taxon>lamiids</taxon>
        <taxon>Lamiales</taxon>
        <taxon>Lamiaceae</taxon>
        <taxon>Nepetoideae</taxon>
        <taxon>Mentheae</taxon>
        <taxon>Salviinae</taxon>
        <taxon>Salvia</taxon>
        <taxon>Salvia subgen. Calosphace</taxon>
        <taxon>core Calosphace</taxon>
    </lineage>
</organism>
<evidence type="ECO:0000256" key="1">
    <source>
        <dbReference type="SAM" id="MobiDB-lite"/>
    </source>
</evidence>
<protein>
    <submittedName>
        <fullName evidence="2">Uncharacterized protein</fullName>
    </submittedName>
</protein>